<feature type="region of interest" description="Disordered" evidence="1">
    <location>
        <begin position="361"/>
        <end position="391"/>
    </location>
</feature>
<dbReference type="AlphaFoldDB" id="A0A484KST6"/>
<evidence type="ECO:0000256" key="1">
    <source>
        <dbReference type="SAM" id="MobiDB-lite"/>
    </source>
</evidence>
<dbReference type="EMBL" id="OOIL02000450">
    <property type="protein sequence ID" value="VFQ65146.1"/>
    <property type="molecule type" value="Genomic_DNA"/>
</dbReference>
<dbReference type="PANTHER" id="PTHR34460:SF2">
    <property type="entry name" value="OS04G0405500 PROTEIN"/>
    <property type="match status" value="1"/>
</dbReference>
<feature type="compositionally biased region" description="Basic residues" evidence="1">
    <location>
        <begin position="331"/>
        <end position="344"/>
    </location>
</feature>
<feature type="region of interest" description="Disordered" evidence="1">
    <location>
        <begin position="309"/>
        <end position="344"/>
    </location>
</feature>
<evidence type="ECO:0000313" key="3">
    <source>
        <dbReference type="Proteomes" id="UP000595140"/>
    </source>
</evidence>
<reference evidence="2 3" key="1">
    <citation type="submission" date="2018-04" db="EMBL/GenBank/DDBJ databases">
        <authorList>
            <person name="Vogel A."/>
        </authorList>
    </citation>
    <scope>NUCLEOTIDE SEQUENCE [LARGE SCALE GENOMIC DNA]</scope>
</reference>
<name>A0A484KST6_9ASTE</name>
<gene>
    <name evidence="2" type="ORF">CCAM_LOCUS6922</name>
</gene>
<dbReference type="Proteomes" id="UP000595140">
    <property type="component" value="Unassembled WGS sequence"/>
</dbReference>
<protein>
    <submittedName>
        <fullName evidence="2">Uncharacterized protein</fullName>
    </submittedName>
</protein>
<accession>A0A484KST6</accession>
<dbReference type="PANTHER" id="PTHR34460">
    <property type="entry name" value="VITELLOGENIN-LIKE PROTEIN"/>
    <property type="match status" value="1"/>
</dbReference>
<evidence type="ECO:0000313" key="2">
    <source>
        <dbReference type="EMBL" id="VFQ65146.1"/>
    </source>
</evidence>
<dbReference type="OrthoDB" id="1693686at2759"/>
<feature type="region of interest" description="Disordered" evidence="1">
    <location>
        <begin position="208"/>
        <end position="232"/>
    </location>
</feature>
<sequence length="391" mass="42264">MVMEGIQEDMMGDGSSMQCTNHPYKNSSSPGGICALCLQEKLGKLVSSSFPSAIFPSSSSSSTPSFRSDLGGSVMTAGAPGSSLPLSKAGDCGYNHHHTQFASIRKPRMPFQRRKKKSSGEASAIVFKRSKSTAAPRNKMGFLDTDRNGEDYSPMKRGFWSFLYYPSSTSKKVEKAGIKDAGFSSPSASVGGPVVVRDKKRDSFVVVEENEESPEQATAAHDRKVSRSRSVGCGSRSFSGDFFERISTGFGDCTLRRVESQREGKPKIQSVHHRNSVASSGQECIRERVKCGGIFSGFMMITSSSSSDWVSSEGSVNGKSTVPSSSSMDHHHSHHHNHHHQLAHGRIKNWGWALASPMRAFTKPSTAKTQTSNKNASPNLASIPSLLTVKS</sequence>
<keyword evidence="3" id="KW-1185">Reference proteome</keyword>
<proteinExistence type="predicted"/>
<feature type="region of interest" description="Disordered" evidence="1">
    <location>
        <begin position="109"/>
        <end position="130"/>
    </location>
</feature>
<feature type="compositionally biased region" description="Polar residues" evidence="1">
    <location>
        <begin position="363"/>
        <end position="382"/>
    </location>
</feature>
<organism evidence="2 3">
    <name type="scientific">Cuscuta campestris</name>
    <dbReference type="NCBI Taxonomy" id="132261"/>
    <lineage>
        <taxon>Eukaryota</taxon>
        <taxon>Viridiplantae</taxon>
        <taxon>Streptophyta</taxon>
        <taxon>Embryophyta</taxon>
        <taxon>Tracheophyta</taxon>
        <taxon>Spermatophyta</taxon>
        <taxon>Magnoliopsida</taxon>
        <taxon>eudicotyledons</taxon>
        <taxon>Gunneridae</taxon>
        <taxon>Pentapetalae</taxon>
        <taxon>asterids</taxon>
        <taxon>lamiids</taxon>
        <taxon>Solanales</taxon>
        <taxon>Convolvulaceae</taxon>
        <taxon>Cuscuteae</taxon>
        <taxon>Cuscuta</taxon>
        <taxon>Cuscuta subgen. Grammica</taxon>
        <taxon>Cuscuta sect. Cleistogrammica</taxon>
    </lineage>
</organism>